<organism evidence="2 3">
    <name type="scientific">Aureococcus anophagefferens</name>
    <name type="common">Harmful bloom alga</name>
    <dbReference type="NCBI Taxonomy" id="44056"/>
    <lineage>
        <taxon>Eukaryota</taxon>
        <taxon>Sar</taxon>
        <taxon>Stramenopiles</taxon>
        <taxon>Ochrophyta</taxon>
        <taxon>Pelagophyceae</taxon>
        <taxon>Pelagomonadales</taxon>
        <taxon>Pelagomonadaceae</taxon>
        <taxon>Aureococcus</taxon>
    </lineage>
</organism>
<protein>
    <submittedName>
        <fullName evidence="2">Uncharacterized protein</fullName>
    </submittedName>
</protein>
<dbReference type="Gene3D" id="1.25.40.20">
    <property type="entry name" value="Ankyrin repeat-containing domain"/>
    <property type="match status" value="1"/>
</dbReference>
<sequence>MEWYQKCVLDPDRLQERNGGRVGLKGFAGNQSLNRQLYVAAGRGDAHGVRRLAASGADVNVRLFQLINHYDGSNGQPSGHGVPLSKYRGRWIDRRGDWNIARWGRAGDPAEMTYASRAPSHEAAQRGSADTVAALPELGASPFSRGEGLRTPEDDANYHRSREPLLAVPFSRCAEMLAAASGGNSATAEEAERWSPPGGVEILRAWYGGPRGHNGKIHDVHAGAPWLWQTTGRRREDAAGKDVTTIVRASLRDGKLRFNEARFCCNDIFGFGQSGGNATRGCHEVLAVEWRMGDGPSSVWVSESLPSEPYALRLPEDGQALGHADLPERAAAASAPVGRFLTTVAAAAPSAPLQSVVVSGSTMGLCDGTYWRDEKGRNLTGAARGTGDDGTQYANTRKGPRGGRWCILREGGRWHLKGGAGVTRYHFDSTDDVPPIGQWLVTTGVGHPAPSVSHTGEVLRDDSARTPVVHERVGGLTYAASEAHAVARGGRLLTLAEARQHMGGKALCPGDDQWCAVAGRDWVQIGDRHHHPGKSHVVDCHHYPPWGDDANNATYGRPTWNAYALYATSGGGGGLDGAWFSFKNGDEANVHDRFEAREAGGRLYRFTRGGAPLDNYAIEGAQLVGGVPSIGTVVPAALFFLYDNLRATVAPGGDILWSHGYTSRREGAPAAERTVGAVVATCAPAQVRRRHPGRPRPAPSPTDSKTTRAASRTAPPSPPSRPTSRCDGWGRPPAATWLGSAKVPHEPPG</sequence>
<reference evidence="2 3" key="1">
    <citation type="submission" date="2024-03" db="EMBL/GenBank/DDBJ databases">
        <title>Aureococcus anophagefferens CCMP1851 and Kratosvirus quantuckense: Draft genome of a second virus-susceptible host strain in the model system.</title>
        <authorList>
            <person name="Chase E."/>
            <person name="Truchon A.R."/>
            <person name="Schepens W."/>
            <person name="Wilhelm S.W."/>
        </authorList>
    </citation>
    <scope>NUCLEOTIDE SEQUENCE [LARGE SCALE GENOMIC DNA]</scope>
    <source>
        <strain evidence="2 3">CCMP1851</strain>
    </source>
</reference>
<comment type="caution">
    <text evidence="2">The sequence shown here is derived from an EMBL/GenBank/DDBJ whole genome shotgun (WGS) entry which is preliminary data.</text>
</comment>
<dbReference type="Proteomes" id="UP001363151">
    <property type="component" value="Unassembled WGS sequence"/>
</dbReference>
<keyword evidence="3" id="KW-1185">Reference proteome</keyword>
<evidence type="ECO:0000313" key="2">
    <source>
        <dbReference type="EMBL" id="KAK7247690.1"/>
    </source>
</evidence>
<gene>
    <name evidence="2" type="ORF">SO694_00124043</name>
</gene>
<evidence type="ECO:0000256" key="1">
    <source>
        <dbReference type="SAM" id="MobiDB-lite"/>
    </source>
</evidence>
<evidence type="ECO:0000313" key="3">
    <source>
        <dbReference type="Proteomes" id="UP001363151"/>
    </source>
</evidence>
<feature type="region of interest" description="Disordered" evidence="1">
    <location>
        <begin position="684"/>
        <end position="749"/>
    </location>
</feature>
<name>A0ABR1G3J5_AURAN</name>
<accession>A0ABR1G3J5</accession>
<dbReference type="InterPro" id="IPR036770">
    <property type="entry name" value="Ankyrin_rpt-contain_sf"/>
</dbReference>
<proteinExistence type="predicted"/>
<dbReference type="EMBL" id="JBBJCI010000129">
    <property type="protein sequence ID" value="KAK7247690.1"/>
    <property type="molecule type" value="Genomic_DNA"/>
</dbReference>